<feature type="compositionally biased region" description="Polar residues" evidence="2">
    <location>
        <begin position="42"/>
        <end position="57"/>
    </location>
</feature>
<comment type="caution">
    <text evidence="3">The sequence shown here is derived from an EMBL/GenBank/DDBJ whole genome shotgun (WGS) entry which is preliminary data.</text>
</comment>
<accession>A0AAV1V433</accession>
<name>A0AAV1V433_9STRA</name>
<evidence type="ECO:0000313" key="4">
    <source>
        <dbReference type="Proteomes" id="UP001162060"/>
    </source>
</evidence>
<evidence type="ECO:0000313" key="3">
    <source>
        <dbReference type="EMBL" id="CAK7940199.1"/>
    </source>
</evidence>
<feature type="compositionally biased region" description="Low complexity" evidence="2">
    <location>
        <begin position="346"/>
        <end position="364"/>
    </location>
</feature>
<feature type="region of interest" description="Disordered" evidence="2">
    <location>
        <begin position="488"/>
        <end position="514"/>
    </location>
</feature>
<keyword evidence="1" id="KW-0175">Coiled coil</keyword>
<dbReference type="EMBL" id="CAKLBY020000256">
    <property type="protein sequence ID" value="CAK7940199.1"/>
    <property type="molecule type" value="Genomic_DNA"/>
</dbReference>
<feature type="region of interest" description="Disordered" evidence="2">
    <location>
        <begin position="1"/>
        <end position="61"/>
    </location>
</feature>
<organism evidence="3 4">
    <name type="scientific">Peronospora matthiolae</name>
    <dbReference type="NCBI Taxonomy" id="2874970"/>
    <lineage>
        <taxon>Eukaryota</taxon>
        <taxon>Sar</taxon>
        <taxon>Stramenopiles</taxon>
        <taxon>Oomycota</taxon>
        <taxon>Peronosporomycetes</taxon>
        <taxon>Peronosporales</taxon>
        <taxon>Peronosporaceae</taxon>
        <taxon>Peronospora</taxon>
    </lineage>
</organism>
<sequence length="514" mass="56270">MGNSLTVSKKPKHHQPQQQQLPPPQHQHPQAGDEGHSHHQQQRFASFSRRVTLSQSPGPFFRPVVVASSSFTQRSVLVESGPSHAPKRPSEGVTSDCSTITATESLLGTRRSGQGVGCFGGPPDQLQSLKRKTDDDEMHVLSRRKPLPHDTQEGSGYHADQPNHALNKDDDDDQRAGFVMPCQVGQEEEAEAIEGQEKAHRAAEEQRRRIQQAETILLEIAKEFAAKRAAGLVPMKPVPARTLLWEEMERRAQRVRLGVGRRGTCLFGRDSDSGPCGCSTYKTGKKLLEDGRENSTGGVCECCNHGAPWHRLAGGTMAATASSTSTLFNSRLTGRLSMRSRKGTSRSRASSRNSNYAAAPRSASGALQQTSMEGSVYSLGSDYYDEFDDAYSDDESVDDDDDDDDVANEVARPHGMMVMDDPAPPLMHSHARSEGDTLDRSSLFSNGDSFGLPPRLSSTSRHLDKLLGAIAKYRAMGLSEAEIEVKLRRDFPPTERLSHEGKRSSSSRPTRASQ</sequence>
<feature type="compositionally biased region" description="Basic and acidic residues" evidence="2">
    <location>
        <begin position="488"/>
        <end position="503"/>
    </location>
</feature>
<protein>
    <submittedName>
        <fullName evidence="3">Uncharacterized protein</fullName>
    </submittedName>
</protein>
<evidence type="ECO:0000256" key="1">
    <source>
        <dbReference type="SAM" id="Coils"/>
    </source>
</evidence>
<gene>
    <name evidence="3" type="ORF">PM001_LOCUS25349</name>
</gene>
<feature type="compositionally biased region" description="Polar residues" evidence="2">
    <location>
        <begin position="504"/>
        <end position="514"/>
    </location>
</feature>
<feature type="region of interest" description="Disordered" evidence="2">
    <location>
        <begin position="330"/>
        <end position="370"/>
    </location>
</feature>
<dbReference type="Proteomes" id="UP001162060">
    <property type="component" value="Unassembled WGS sequence"/>
</dbReference>
<feature type="coiled-coil region" evidence="1">
    <location>
        <begin position="186"/>
        <end position="223"/>
    </location>
</feature>
<proteinExistence type="predicted"/>
<feature type="region of interest" description="Disordered" evidence="2">
    <location>
        <begin position="143"/>
        <end position="176"/>
    </location>
</feature>
<dbReference type="AlphaFoldDB" id="A0AAV1V433"/>
<reference evidence="3" key="1">
    <citation type="submission" date="2024-01" db="EMBL/GenBank/DDBJ databases">
        <authorList>
            <person name="Webb A."/>
        </authorList>
    </citation>
    <scope>NUCLEOTIDE SEQUENCE</scope>
    <source>
        <strain evidence="3">Pm1</strain>
    </source>
</reference>
<evidence type="ECO:0000256" key="2">
    <source>
        <dbReference type="SAM" id="MobiDB-lite"/>
    </source>
</evidence>